<organism evidence="2 3">
    <name type="scientific">Hyphomonas adhaerens</name>
    <dbReference type="NCBI Taxonomy" id="81029"/>
    <lineage>
        <taxon>Bacteria</taxon>
        <taxon>Pseudomonadati</taxon>
        <taxon>Pseudomonadota</taxon>
        <taxon>Alphaproteobacteria</taxon>
        <taxon>Hyphomonadales</taxon>
        <taxon>Hyphomonadaceae</taxon>
        <taxon>Hyphomonas</taxon>
    </lineage>
</organism>
<evidence type="ECO:0000313" key="3">
    <source>
        <dbReference type="Proteomes" id="UP000259610"/>
    </source>
</evidence>
<feature type="non-terminal residue" evidence="2">
    <location>
        <position position="63"/>
    </location>
</feature>
<dbReference type="PANTHER" id="PTHR24221">
    <property type="entry name" value="ATP-BINDING CASSETTE SUB-FAMILY B"/>
    <property type="match status" value="1"/>
</dbReference>
<gene>
    <name evidence="2" type="ORF">DCG58_09830</name>
</gene>
<sequence length="63" mass="6464">DEATNDGKPVSALTDFSLTVKPGEFVALVGPSGAGKTTVFRLALRLFDPQSGQVTLDGIASAE</sequence>
<feature type="non-terminal residue" evidence="2">
    <location>
        <position position="1"/>
    </location>
</feature>
<protein>
    <recommendedName>
        <fullName evidence="1">ABC transporter domain-containing protein</fullName>
    </recommendedName>
</protein>
<feature type="domain" description="ABC transporter" evidence="1">
    <location>
        <begin position="13"/>
        <end position="60"/>
    </location>
</feature>
<dbReference type="GO" id="GO:0016887">
    <property type="term" value="F:ATP hydrolysis activity"/>
    <property type="evidence" value="ECO:0007669"/>
    <property type="project" value="InterPro"/>
</dbReference>
<reference evidence="2 3" key="1">
    <citation type="journal article" date="2018" name="Nat. Biotechnol.">
        <title>A standardized bacterial taxonomy based on genome phylogeny substantially revises the tree of life.</title>
        <authorList>
            <person name="Parks D.H."/>
            <person name="Chuvochina M."/>
            <person name="Waite D.W."/>
            <person name="Rinke C."/>
            <person name="Skarshewski A."/>
            <person name="Chaumeil P.A."/>
            <person name="Hugenholtz P."/>
        </authorList>
    </citation>
    <scope>NUCLEOTIDE SEQUENCE [LARGE SCALE GENOMIC DNA]</scope>
    <source>
        <strain evidence="2">UBA8733</strain>
    </source>
</reference>
<dbReference type="EMBL" id="DMAN01000216">
    <property type="protein sequence ID" value="HAE27448.1"/>
    <property type="molecule type" value="Genomic_DNA"/>
</dbReference>
<dbReference type="Gene3D" id="3.40.50.300">
    <property type="entry name" value="P-loop containing nucleotide triphosphate hydrolases"/>
    <property type="match status" value="1"/>
</dbReference>
<dbReference type="Proteomes" id="UP000259610">
    <property type="component" value="Unassembled WGS sequence"/>
</dbReference>
<dbReference type="GO" id="GO:0034040">
    <property type="term" value="F:ATPase-coupled lipid transmembrane transporter activity"/>
    <property type="evidence" value="ECO:0007669"/>
    <property type="project" value="TreeGrafter"/>
</dbReference>
<dbReference type="AlphaFoldDB" id="A0A3B9GYI4"/>
<dbReference type="InterPro" id="IPR027417">
    <property type="entry name" value="P-loop_NTPase"/>
</dbReference>
<dbReference type="SUPFAM" id="SSF52540">
    <property type="entry name" value="P-loop containing nucleoside triphosphate hydrolases"/>
    <property type="match status" value="1"/>
</dbReference>
<dbReference type="InterPro" id="IPR003439">
    <property type="entry name" value="ABC_transporter-like_ATP-bd"/>
</dbReference>
<accession>A0A3B9GYI4</accession>
<dbReference type="PANTHER" id="PTHR24221:SF616">
    <property type="entry name" value="HLYB_MSBA FAMILY ABC TRANSPORTER"/>
    <property type="match status" value="1"/>
</dbReference>
<name>A0A3B9GYI4_9PROT</name>
<dbReference type="GO" id="GO:0005524">
    <property type="term" value="F:ATP binding"/>
    <property type="evidence" value="ECO:0007669"/>
    <property type="project" value="InterPro"/>
</dbReference>
<dbReference type="InterPro" id="IPR039421">
    <property type="entry name" value="Type_1_exporter"/>
</dbReference>
<evidence type="ECO:0000313" key="2">
    <source>
        <dbReference type="EMBL" id="HAE27448.1"/>
    </source>
</evidence>
<evidence type="ECO:0000259" key="1">
    <source>
        <dbReference type="Pfam" id="PF00005"/>
    </source>
</evidence>
<dbReference type="Pfam" id="PF00005">
    <property type="entry name" value="ABC_tran"/>
    <property type="match status" value="1"/>
</dbReference>
<proteinExistence type="predicted"/>
<comment type="caution">
    <text evidence="2">The sequence shown here is derived from an EMBL/GenBank/DDBJ whole genome shotgun (WGS) entry which is preliminary data.</text>
</comment>